<keyword evidence="5" id="KW-1185">Reference proteome</keyword>
<feature type="modified residue" description="4-aspartylphosphate" evidence="2">
    <location>
        <position position="52"/>
    </location>
</feature>
<dbReference type="PROSITE" id="PS50110">
    <property type="entry name" value="RESPONSE_REGULATORY"/>
    <property type="match status" value="1"/>
</dbReference>
<comment type="caution">
    <text evidence="4">The sequence shown here is derived from an EMBL/GenBank/DDBJ whole genome shotgun (WGS) entry which is preliminary data.</text>
</comment>
<dbReference type="Gene3D" id="3.60.40.10">
    <property type="entry name" value="PPM-type phosphatase domain"/>
    <property type="match status" value="1"/>
</dbReference>
<feature type="domain" description="Response regulatory" evidence="3">
    <location>
        <begin position="3"/>
        <end position="119"/>
    </location>
</feature>
<gene>
    <name evidence="4" type="ORF">J0895_03725</name>
</gene>
<dbReference type="InterPro" id="IPR001789">
    <property type="entry name" value="Sig_transdc_resp-reg_receiver"/>
</dbReference>
<evidence type="ECO:0000313" key="4">
    <source>
        <dbReference type="EMBL" id="MBO0348225.1"/>
    </source>
</evidence>
<name>A0ABS3FMA0_9CYAN</name>
<dbReference type="PANTHER" id="PTHR43156">
    <property type="entry name" value="STAGE II SPORULATION PROTEIN E-RELATED"/>
    <property type="match status" value="1"/>
</dbReference>
<dbReference type="EMBL" id="JAFLQW010000090">
    <property type="protein sequence ID" value="MBO0348225.1"/>
    <property type="molecule type" value="Genomic_DNA"/>
</dbReference>
<dbReference type="CDD" id="cd17574">
    <property type="entry name" value="REC_OmpR"/>
    <property type="match status" value="1"/>
</dbReference>
<sequence length="379" mass="42531">MTHILVIDDDPTIRVVLTRSLQKQGYHVAAASNGQEGMEQAYRLWPALIICDWMMPVMDGLEVCRQIKAHPELSNTYFILLTSRGATEDRIVGLDTGADEFLSKPIEINELNARVRAGLRIYQLTQDLRNSKRALEAELAEAADYVRSLLPSPLTTPVAIANRFIPSRQLGGDCFDYYWLDSENLVIYLLDVAGHGLAATLPSVSVLNLLRSHSQVGFDFTQPASVLTELNQYFQMDLQQDKYFTIWYGVYNRTQDTLLYSSAGHPPALLLSGTLGMPPTLQALKTQGLPIGMFPEAIYTQNVCQIETPSTLYVFSDGVYEINQPDGTLWGLDAFSNLLSYYWQKNGQDIDGLLARIRSLNLNPTFDDDFSLLQVEFLE</sequence>
<dbReference type="Proteomes" id="UP000664844">
    <property type="component" value="Unassembled WGS sequence"/>
</dbReference>
<keyword evidence="2" id="KW-0597">Phosphoprotein</keyword>
<dbReference type="Gene3D" id="3.40.50.2300">
    <property type="match status" value="1"/>
</dbReference>
<proteinExistence type="predicted"/>
<dbReference type="InterPro" id="IPR052016">
    <property type="entry name" value="Bact_Sigma-Reg"/>
</dbReference>
<dbReference type="RefSeq" id="WP_207086781.1">
    <property type="nucleotide sequence ID" value="NZ_JAFLQW010000090.1"/>
</dbReference>
<dbReference type="InterPro" id="IPR001932">
    <property type="entry name" value="PPM-type_phosphatase-like_dom"/>
</dbReference>
<organism evidence="4 5">
    <name type="scientific">Phormidium pseudopriestleyi FRX01</name>
    <dbReference type="NCBI Taxonomy" id="1759528"/>
    <lineage>
        <taxon>Bacteria</taxon>
        <taxon>Bacillati</taxon>
        <taxon>Cyanobacteriota</taxon>
        <taxon>Cyanophyceae</taxon>
        <taxon>Oscillatoriophycideae</taxon>
        <taxon>Oscillatoriales</taxon>
        <taxon>Oscillatoriaceae</taxon>
        <taxon>Phormidium</taxon>
    </lineage>
</organism>
<dbReference type="PANTHER" id="PTHR43156:SF2">
    <property type="entry name" value="STAGE II SPORULATION PROTEIN E"/>
    <property type="match status" value="1"/>
</dbReference>
<dbReference type="Pfam" id="PF07228">
    <property type="entry name" value="SpoIIE"/>
    <property type="match status" value="1"/>
</dbReference>
<dbReference type="SMART" id="SM00331">
    <property type="entry name" value="PP2C_SIG"/>
    <property type="match status" value="1"/>
</dbReference>
<reference evidence="4 5" key="1">
    <citation type="submission" date="2021-03" db="EMBL/GenBank/DDBJ databases">
        <title>Metabolic Capacity of the Antarctic Cyanobacterium Phormidium pseudopriestleyi that Sustains Oxygenic Photosynthesis in the Presence of Hydrogen Sulfide.</title>
        <authorList>
            <person name="Lumian J.E."/>
            <person name="Jungblut A.D."/>
            <person name="Dillon M.L."/>
            <person name="Hawes I."/>
            <person name="Doran P.T."/>
            <person name="Mackey T.J."/>
            <person name="Dick G.J."/>
            <person name="Grettenberger C.L."/>
            <person name="Sumner D.Y."/>
        </authorList>
    </citation>
    <scope>NUCLEOTIDE SEQUENCE [LARGE SCALE GENOMIC DNA]</scope>
    <source>
        <strain evidence="4 5">FRX01</strain>
    </source>
</reference>
<evidence type="ECO:0000256" key="2">
    <source>
        <dbReference type="PROSITE-ProRule" id="PRU00169"/>
    </source>
</evidence>
<dbReference type="SMART" id="SM00448">
    <property type="entry name" value="REC"/>
    <property type="match status" value="1"/>
</dbReference>
<dbReference type="Pfam" id="PF00072">
    <property type="entry name" value="Response_reg"/>
    <property type="match status" value="1"/>
</dbReference>
<dbReference type="InterPro" id="IPR036457">
    <property type="entry name" value="PPM-type-like_dom_sf"/>
</dbReference>
<dbReference type="InterPro" id="IPR011006">
    <property type="entry name" value="CheY-like_superfamily"/>
</dbReference>
<protein>
    <submittedName>
        <fullName evidence="4">SpoIIE family protein phosphatase</fullName>
    </submittedName>
</protein>
<dbReference type="SUPFAM" id="SSF52172">
    <property type="entry name" value="CheY-like"/>
    <property type="match status" value="1"/>
</dbReference>
<evidence type="ECO:0000313" key="5">
    <source>
        <dbReference type="Proteomes" id="UP000664844"/>
    </source>
</evidence>
<keyword evidence="1" id="KW-0378">Hydrolase</keyword>
<accession>A0ABS3FMA0</accession>
<evidence type="ECO:0000256" key="1">
    <source>
        <dbReference type="ARBA" id="ARBA00022801"/>
    </source>
</evidence>
<evidence type="ECO:0000259" key="3">
    <source>
        <dbReference type="PROSITE" id="PS50110"/>
    </source>
</evidence>